<feature type="region of interest" description="Disordered" evidence="7">
    <location>
        <begin position="587"/>
        <end position="609"/>
    </location>
</feature>
<evidence type="ECO:0000256" key="4">
    <source>
        <dbReference type="ARBA" id="ARBA00022679"/>
    </source>
</evidence>
<evidence type="ECO:0000256" key="5">
    <source>
        <dbReference type="ARBA" id="ARBA00023315"/>
    </source>
</evidence>
<dbReference type="Gene3D" id="3.40.1160.10">
    <property type="entry name" value="Acetylglutamate kinase-like"/>
    <property type="match status" value="2"/>
</dbReference>
<comment type="similarity">
    <text evidence="2">Belongs to the acetyltransferase family. ArgA subfamily.</text>
</comment>
<evidence type="ECO:0000313" key="9">
    <source>
        <dbReference type="EMBL" id="CAD8514552.1"/>
    </source>
</evidence>
<dbReference type="GO" id="GO:0005737">
    <property type="term" value="C:cytoplasm"/>
    <property type="evidence" value="ECO:0007669"/>
    <property type="project" value="InterPro"/>
</dbReference>
<evidence type="ECO:0000256" key="6">
    <source>
        <dbReference type="ARBA" id="ARBA00048372"/>
    </source>
</evidence>
<dbReference type="AlphaFoldDB" id="A0A7S0NIJ1"/>
<evidence type="ECO:0000256" key="2">
    <source>
        <dbReference type="ARBA" id="ARBA00009145"/>
    </source>
</evidence>
<comment type="pathway">
    <text evidence="1">Amino-acid biosynthesis; L-arginine biosynthesis; N(2)-acetyl-L-ornithine from L-glutamate: step 1/4.</text>
</comment>
<dbReference type="InterPro" id="IPR016181">
    <property type="entry name" value="Acyl_CoA_acyltransferase"/>
</dbReference>
<comment type="catalytic activity">
    <reaction evidence="6">
        <text>L-glutamate + acetyl-CoA = N-acetyl-L-glutamate + CoA + H(+)</text>
        <dbReference type="Rhea" id="RHEA:24292"/>
        <dbReference type="ChEBI" id="CHEBI:15378"/>
        <dbReference type="ChEBI" id="CHEBI:29985"/>
        <dbReference type="ChEBI" id="CHEBI:44337"/>
        <dbReference type="ChEBI" id="CHEBI:57287"/>
        <dbReference type="ChEBI" id="CHEBI:57288"/>
        <dbReference type="EC" id="2.3.1.1"/>
    </reaction>
</comment>
<feature type="region of interest" description="Disordered" evidence="7">
    <location>
        <begin position="353"/>
        <end position="394"/>
    </location>
</feature>
<dbReference type="InterPro" id="IPR001048">
    <property type="entry name" value="Asp/Glu/Uridylate_kinase"/>
</dbReference>
<feature type="compositionally biased region" description="Basic and acidic residues" evidence="7">
    <location>
        <begin position="358"/>
        <end position="380"/>
    </location>
</feature>
<dbReference type="EMBL" id="HBEQ01002531">
    <property type="protein sequence ID" value="CAD8514552.1"/>
    <property type="molecule type" value="Transcribed_RNA"/>
</dbReference>
<dbReference type="EC" id="2.3.1.1" evidence="3"/>
<evidence type="ECO:0000256" key="3">
    <source>
        <dbReference type="ARBA" id="ARBA00012697"/>
    </source>
</evidence>
<dbReference type="SUPFAM" id="SSF53633">
    <property type="entry name" value="Carbamate kinase-like"/>
    <property type="match status" value="2"/>
</dbReference>
<evidence type="ECO:0000259" key="8">
    <source>
        <dbReference type="PROSITE" id="PS51186"/>
    </source>
</evidence>
<protein>
    <recommendedName>
        <fullName evidence="3">amino-acid N-acetyltransferase</fullName>
        <ecNumber evidence="3">2.3.1.1</ecNumber>
    </recommendedName>
</protein>
<feature type="compositionally biased region" description="Gly residues" evidence="7">
    <location>
        <begin position="381"/>
        <end position="391"/>
    </location>
</feature>
<sequence>MATARAALACHPSSRAAPRKGGGPRRALAPTGIARESRRETRRARVARAAFGRRPAAMVSWEDSKSPKPGDLDGIGADKFVEFFRQASPYIVNHHGSVMVVVIPGEVFVAKDILQGIVQDVALLQSLGVRVVLVLGSNEQVEEGLVDRGIGSEVVDGYRVTTPEALEVAMEAAGRNSVLTQALLSRGINVAVTRRHGDRGDDASGMGGGGGGPAGFSAVFRPCFGRGVAFRGGSGSATGVSGNFIQAKRRGVVKGIDFEYTGDVVSVDVDAVRARLEMGDVVLLSSLGFNAAGEVLNCQAYDVAVSVAVDLRADKLVSYLSPADMPRDATTGERMKYMPLSVAEEYIIDIARRSGPSGRERGAERGGESPPEGESRKDGESPGGETPGGSEDGAWSAETMEAVGGTAEALPLPPPAGQSDADGWMLDSWRWLRTDGQFGAGSGPVQGRFGVGSSPWQRLTERGLQWRVEGCPQEVCAAVFSCKAGVRRAHLVDYTVPGALLLELYTYDGVGAMVSRDRYEGTRPAKPGDWIHVKSILEPLAREGTTVQMTDEALIAEVSKGNFSVMERDGKVIACAALRRYEWNESNGVGQTSDKGVDETPGKTPGTHSEETWTVAEVAAFAVRPGYRNEGRGDQLLQYLESRARGAGIEKLFLLTTRTADWFVERGFIHAGAAIDSPLLPPGKQAQEGRNSQLYIRTLKD</sequence>
<dbReference type="PROSITE" id="PS51186">
    <property type="entry name" value="GNAT"/>
    <property type="match status" value="1"/>
</dbReference>
<dbReference type="PANTHER" id="PTHR30602">
    <property type="entry name" value="AMINO-ACID ACETYLTRANSFERASE"/>
    <property type="match status" value="1"/>
</dbReference>
<dbReference type="HAMAP" id="MF_01105">
    <property type="entry name" value="N_acetyl_glu_synth"/>
    <property type="match status" value="1"/>
</dbReference>
<dbReference type="InterPro" id="IPR000182">
    <property type="entry name" value="GNAT_dom"/>
</dbReference>
<organism evidence="9">
    <name type="scientific">Micromonas pusilla</name>
    <name type="common">Picoplanktonic green alga</name>
    <name type="synonym">Chromulina pusilla</name>
    <dbReference type="NCBI Taxonomy" id="38833"/>
    <lineage>
        <taxon>Eukaryota</taxon>
        <taxon>Viridiplantae</taxon>
        <taxon>Chlorophyta</taxon>
        <taxon>Mamiellophyceae</taxon>
        <taxon>Mamiellales</taxon>
        <taxon>Mamiellaceae</taxon>
        <taxon>Micromonas</taxon>
    </lineage>
</organism>
<dbReference type="Pfam" id="PF00583">
    <property type="entry name" value="Acetyltransf_1"/>
    <property type="match status" value="1"/>
</dbReference>
<dbReference type="CDD" id="cd04301">
    <property type="entry name" value="NAT_SF"/>
    <property type="match status" value="1"/>
</dbReference>
<dbReference type="InterPro" id="IPR036393">
    <property type="entry name" value="AceGlu_kinase-like_sf"/>
</dbReference>
<dbReference type="SUPFAM" id="SSF55729">
    <property type="entry name" value="Acyl-CoA N-acyltransferases (Nat)"/>
    <property type="match status" value="1"/>
</dbReference>
<dbReference type="Pfam" id="PF00696">
    <property type="entry name" value="AA_kinase"/>
    <property type="match status" value="1"/>
</dbReference>
<dbReference type="Gene3D" id="3.40.630.30">
    <property type="match status" value="1"/>
</dbReference>
<gene>
    <name evidence="9" type="ORF">MCOM1403_LOCUS1977</name>
</gene>
<feature type="region of interest" description="Disordered" evidence="7">
    <location>
        <begin position="1"/>
        <end position="42"/>
    </location>
</feature>
<dbReference type="UniPathway" id="UPA00068">
    <property type="reaction ID" value="UER00106"/>
</dbReference>
<dbReference type="GO" id="GO:0006526">
    <property type="term" value="P:L-arginine biosynthetic process"/>
    <property type="evidence" value="ECO:0007669"/>
    <property type="project" value="UniProtKB-UniPathway"/>
</dbReference>
<evidence type="ECO:0000256" key="7">
    <source>
        <dbReference type="SAM" id="MobiDB-lite"/>
    </source>
</evidence>
<keyword evidence="4" id="KW-0808">Transferase</keyword>
<dbReference type="InterPro" id="IPR010167">
    <property type="entry name" value="NH2A_AcTrfase"/>
</dbReference>
<dbReference type="PANTHER" id="PTHR30602:SF12">
    <property type="entry name" value="AMINO-ACID ACETYLTRANSFERASE NAGS1, CHLOROPLASTIC-RELATED"/>
    <property type="match status" value="1"/>
</dbReference>
<name>A0A7S0NIJ1_MICPS</name>
<reference evidence="9" key="1">
    <citation type="submission" date="2021-01" db="EMBL/GenBank/DDBJ databases">
        <authorList>
            <person name="Corre E."/>
            <person name="Pelletier E."/>
            <person name="Niang G."/>
            <person name="Scheremetjew M."/>
            <person name="Finn R."/>
            <person name="Kale V."/>
            <person name="Holt S."/>
            <person name="Cochrane G."/>
            <person name="Meng A."/>
            <person name="Brown T."/>
            <person name="Cohen L."/>
        </authorList>
    </citation>
    <scope>NUCLEOTIDE SEQUENCE</scope>
    <source>
        <strain evidence="9">CCMP1723</strain>
    </source>
</reference>
<proteinExistence type="inferred from homology"/>
<accession>A0A7S0NIJ1</accession>
<evidence type="ECO:0000256" key="1">
    <source>
        <dbReference type="ARBA" id="ARBA00004925"/>
    </source>
</evidence>
<keyword evidence="5" id="KW-0012">Acyltransferase</keyword>
<dbReference type="GO" id="GO:0004042">
    <property type="term" value="F:L-glutamate N-acetyltransferase activity"/>
    <property type="evidence" value="ECO:0007669"/>
    <property type="project" value="InterPro"/>
</dbReference>
<feature type="domain" description="N-acetyltransferase" evidence="8">
    <location>
        <begin position="520"/>
        <end position="687"/>
    </location>
</feature>